<reference evidence="2 3" key="1">
    <citation type="journal article" date="2024" name="Fungal Genet. Biol.">
        <title>The porcine skin microbiome exhibits broad fungal antagonism.</title>
        <authorList>
            <person name="De La Cruz K.F."/>
            <person name="Townsend E.C."/>
            <person name="Alex Cheong J.Z."/>
            <person name="Salamzade R."/>
            <person name="Liu A."/>
            <person name="Sandstrom S."/>
            <person name="Davila E."/>
            <person name="Huang L."/>
            <person name="Xu K.H."/>
            <person name="Wu S.Y."/>
            <person name="Meudt J.J."/>
            <person name="Shanmuganayagam D."/>
            <person name="Gibson A.L.F."/>
            <person name="Kalan L.R."/>
        </authorList>
    </citation>
    <scope>NUCLEOTIDE SEQUENCE [LARGE SCALE GENOMIC DNA]</scope>
    <source>
        <strain evidence="2 3">LK2569</strain>
    </source>
</reference>
<dbReference type="Proteomes" id="UP001558353">
    <property type="component" value="Unassembled WGS sequence"/>
</dbReference>
<gene>
    <name evidence="2" type="ORF">VVR64_09470</name>
</gene>
<proteinExistence type="predicted"/>
<organism evidence="2 3">
    <name type="scientific">Corynebacterium xerosis</name>
    <dbReference type="NCBI Taxonomy" id="1725"/>
    <lineage>
        <taxon>Bacteria</taxon>
        <taxon>Bacillati</taxon>
        <taxon>Actinomycetota</taxon>
        <taxon>Actinomycetes</taxon>
        <taxon>Mycobacteriales</taxon>
        <taxon>Corynebacteriaceae</taxon>
        <taxon>Corynebacterium</taxon>
    </lineage>
</organism>
<evidence type="ECO:0000256" key="1">
    <source>
        <dbReference type="SAM" id="MobiDB-lite"/>
    </source>
</evidence>
<name>A0ABV3UY98_9CORY</name>
<evidence type="ECO:0000313" key="2">
    <source>
        <dbReference type="EMBL" id="MEX3529281.1"/>
    </source>
</evidence>
<dbReference type="EMBL" id="JAYWMA010000011">
    <property type="protein sequence ID" value="MEX3529281.1"/>
    <property type="molecule type" value="Genomic_DNA"/>
</dbReference>
<dbReference type="RefSeq" id="WP_368522763.1">
    <property type="nucleotide sequence ID" value="NZ_JAYWMA010000011.1"/>
</dbReference>
<comment type="caution">
    <text evidence="2">The sequence shown here is derived from an EMBL/GenBank/DDBJ whole genome shotgun (WGS) entry which is preliminary data.</text>
</comment>
<keyword evidence="3" id="KW-1185">Reference proteome</keyword>
<protein>
    <submittedName>
        <fullName evidence="2">Uncharacterized protein</fullName>
    </submittedName>
</protein>
<feature type="region of interest" description="Disordered" evidence="1">
    <location>
        <begin position="1"/>
        <end position="24"/>
    </location>
</feature>
<evidence type="ECO:0000313" key="3">
    <source>
        <dbReference type="Proteomes" id="UP001558353"/>
    </source>
</evidence>
<sequence>MSTSQAKYSDAITSADGANGADSAQPRVPRKVAFVHSGAFFHLATLNDPAVKAHDLVEVYAPEMTADSLADCDAVFLAARQHPDVLERIAPLFVDFAHRSGTKLYVDGENAPWQWLPGTDGTGRGTNFWAWRTGEDVGRRSVNKDHFMWNYLNDFSVHWHYHGVLEPPEGATPLVVLEELPAAATAADAGLGTDPWGSDYLAIPGHPNVLLYHDDATFPGEIVVSTMDCAYHHGSGFMPGASALLYRMLTWLRD</sequence>
<accession>A0ABV3UY98</accession>